<dbReference type="PANTHER" id="PTHR34478">
    <property type="entry name" value="PROTEIN LEMA"/>
    <property type="match status" value="1"/>
</dbReference>
<dbReference type="Proteomes" id="UP000823883">
    <property type="component" value="Unassembled WGS sequence"/>
</dbReference>
<reference evidence="8" key="2">
    <citation type="submission" date="2021-04" db="EMBL/GenBank/DDBJ databases">
        <authorList>
            <person name="Gilroy R."/>
        </authorList>
    </citation>
    <scope>NUCLEOTIDE SEQUENCE</scope>
    <source>
        <strain evidence="8">CHK183-5548</strain>
    </source>
</reference>
<evidence type="ECO:0000256" key="6">
    <source>
        <dbReference type="SAM" id="MobiDB-lite"/>
    </source>
</evidence>
<dbReference type="InterPro" id="IPR023353">
    <property type="entry name" value="LemA-like_dom_sf"/>
</dbReference>
<dbReference type="Gene3D" id="1.20.1440.20">
    <property type="entry name" value="LemA-like domain"/>
    <property type="match status" value="2"/>
</dbReference>
<dbReference type="PANTHER" id="PTHR34478:SF1">
    <property type="entry name" value="PROTEIN LEMA"/>
    <property type="match status" value="1"/>
</dbReference>
<evidence type="ECO:0000313" key="8">
    <source>
        <dbReference type="EMBL" id="HJC48235.1"/>
    </source>
</evidence>
<organism evidence="8 9">
    <name type="scientific">Candidatus Lachnoclostridium pullistercoris</name>
    <dbReference type="NCBI Taxonomy" id="2838632"/>
    <lineage>
        <taxon>Bacteria</taxon>
        <taxon>Bacillati</taxon>
        <taxon>Bacillota</taxon>
        <taxon>Clostridia</taxon>
        <taxon>Lachnospirales</taxon>
        <taxon>Lachnospiraceae</taxon>
    </lineage>
</organism>
<gene>
    <name evidence="8" type="ORF">IAA04_09310</name>
</gene>
<evidence type="ECO:0000313" key="9">
    <source>
        <dbReference type="Proteomes" id="UP000823883"/>
    </source>
</evidence>
<comment type="similarity">
    <text evidence="2">Belongs to the LemA family.</text>
</comment>
<dbReference type="InterPro" id="IPR007156">
    <property type="entry name" value="MamQ_LemA"/>
</dbReference>
<proteinExistence type="inferred from homology"/>
<evidence type="ECO:0000256" key="4">
    <source>
        <dbReference type="ARBA" id="ARBA00022989"/>
    </source>
</evidence>
<keyword evidence="5 7" id="KW-0472">Membrane</keyword>
<evidence type="ECO:0000256" key="7">
    <source>
        <dbReference type="SAM" id="Phobius"/>
    </source>
</evidence>
<dbReference type="SUPFAM" id="SSF140478">
    <property type="entry name" value="LemA-like"/>
    <property type="match status" value="2"/>
</dbReference>
<keyword evidence="4 7" id="KW-1133">Transmembrane helix</keyword>
<accession>A0A9D2PCK2</accession>
<feature type="region of interest" description="Disordered" evidence="6">
    <location>
        <begin position="122"/>
        <end position="198"/>
    </location>
</feature>
<evidence type="ECO:0000256" key="5">
    <source>
        <dbReference type="ARBA" id="ARBA00023136"/>
    </source>
</evidence>
<evidence type="ECO:0000256" key="1">
    <source>
        <dbReference type="ARBA" id="ARBA00004167"/>
    </source>
</evidence>
<dbReference type="EMBL" id="DWWL01000059">
    <property type="protein sequence ID" value="HJC48235.1"/>
    <property type="molecule type" value="Genomic_DNA"/>
</dbReference>
<reference evidence="8" key="1">
    <citation type="journal article" date="2021" name="PeerJ">
        <title>Extensive microbial diversity within the chicken gut microbiome revealed by metagenomics and culture.</title>
        <authorList>
            <person name="Gilroy R."/>
            <person name="Ravi A."/>
            <person name="Getino M."/>
            <person name="Pursley I."/>
            <person name="Horton D.L."/>
            <person name="Alikhan N.F."/>
            <person name="Baker D."/>
            <person name="Gharbi K."/>
            <person name="Hall N."/>
            <person name="Watson M."/>
            <person name="Adriaenssens E.M."/>
            <person name="Foster-Nyarko E."/>
            <person name="Jarju S."/>
            <person name="Secka A."/>
            <person name="Antonio M."/>
            <person name="Oren A."/>
            <person name="Chaudhuri R.R."/>
            <person name="La Ragione R."/>
            <person name="Hildebrand F."/>
            <person name="Pallen M.J."/>
        </authorList>
    </citation>
    <scope>NUCLEOTIDE SEQUENCE</scope>
    <source>
        <strain evidence="8">CHK183-5548</strain>
    </source>
</reference>
<comment type="caution">
    <text evidence="8">The sequence shown here is derived from an EMBL/GenBank/DDBJ whole genome shotgun (WGS) entry which is preliminary data.</text>
</comment>
<feature type="transmembrane region" description="Helical" evidence="7">
    <location>
        <begin position="6"/>
        <end position="26"/>
    </location>
</feature>
<dbReference type="AlphaFoldDB" id="A0A9D2PCK2"/>
<keyword evidence="3 7" id="KW-0812">Transmembrane</keyword>
<evidence type="ECO:0000256" key="3">
    <source>
        <dbReference type="ARBA" id="ARBA00022692"/>
    </source>
</evidence>
<comment type="subcellular location">
    <subcellularLocation>
        <location evidence="1">Membrane</location>
        <topology evidence="1">Single-pass membrane protein</topology>
    </subcellularLocation>
</comment>
<protein>
    <submittedName>
        <fullName evidence="8">LemA family protein</fullName>
    </submittedName>
</protein>
<dbReference type="Pfam" id="PF04011">
    <property type="entry name" value="LemA"/>
    <property type="match status" value="2"/>
</dbReference>
<evidence type="ECO:0000256" key="2">
    <source>
        <dbReference type="ARBA" id="ARBA00008854"/>
    </source>
</evidence>
<name>A0A9D2PCK2_9FIRM</name>
<dbReference type="GO" id="GO:0016020">
    <property type="term" value="C:membrane"/>
    <property type="evidence" value="ECO:0007669"/>
    <property type="project" value="UniProtKB-SubCell"/>
</dbReference>
<sequence>MNVVFLIGAAAGCLILAVIVGFVLAYNRLQRLAVKVDEAASGIDVALEKRWDLLNELLGAVKKYLSHEYETLTGVAALRSGAEAENRRLDQQEEVSAETVRSIDREIELQSRNLEEIKRQLEAERRRSGRPRSSHSQSRRFQSSYSRNSRSSNNHSQNGTFQNSSRHGAHHSPNHWENGGGEQQIRSEMSQTRHRRTEAVGQKIGALSSVHRDLSEVTAGINALYEQYPLLNSWISLDQYQRGALQAEEHLQAARRLYNANVSLYNQTIRTIPWAIVASLCHMEAADFYEADENKRNFDGDFN</sequence>
<feature type="compositionally biased region" description="Low complexity" evidence="6">
    <location>
        <begin position="134"/>
        <end position="158"/>
    </location>
</feature>